<dbReference type="PROSITE" id="PS51257">
    <property type="entry name" value="PROKAR_LIPOPROTEIN"/>
    <property type="match status" value="1"/>
</dbReference>
<name>A0ABU9BRR2_9BURK</name>
<evidence type="ECO:0000256" key="1">
    <source>
        <dbReference type="SAM" id="MobiDB-lite"/>
    </source>
</evidence>
<organism evidence="2 3">
    <name type="scientific">Ideonella lacteola</name>
    <dbReference type="NCBI Taxonomy" id="2984193"/>
    <lineage>
        <taxon>Bacteria</taxon>
        <taxon>Pseudomonadati</taxon>
        <taxon>Pseudomonadota</taxon>
        <taxon>Betaproteobacteria</taxon>
        <taxon>Burkholderiales</taxon>
        <taxon>Sphaerotilaceae</taxon>
        <taxon>Ideonella</taxon>
    </lineage>
</organism>
<accession>A0ABU9BRR2</accession>
<proteinExistence type="predicted"/>
<comment type="caution">
    <text evidence="2">The sequence shown here is derived from an EMBL/GenBank/DDBJ whole genome shotgun (WGS) entry which is preliminary data.</text>
</comment>
<dbReference type="Proteomes" id="UP001371218">
    <property type="component" value="Unassembled WGS sequence"/>
</dbReference>
<dbReference type="EMBL" id="JBBUTG010000009">
    <property type="protein sequence ID" value="MEK8032148.1"/>
    <property type="molecule type" value="Genomic_DNA"/>
</dbReference>
<evidence type="ECO:0000313" key="2">
    <source>
        <dbReference type="EMBL" id="MEK8032148.1"/>
    </source>
</evidence>
<gene>
    <name evidence="2" type="ORF">AACH06_15075</name>
</gene>
<feature type="region of interest" description="Disordered" evidence="1">
    <location>
        <begin position="27"/>
        <end position="48"/>
    </location>
</feature>
<sequence length="118" mass="11535">MDISRKRFLGALGAGTVALWLQACGGGGGSDDGDDGSPESCGASGASIGSNHGHSLTIAEADLSATSDKTYSIQGSSGHDHTVTFTPAQLAALKSGRSVSVTSTTAAGHSHTVTASCA</sequence>
<evidence type="ECO:0000313" key="3">
    <source>
        <dbReference type="Proteomes" id="UP001371218"/>
    </source>
</evidence>
<dbReference type="RefSeq" id="WP_341426561.1">
    <property type="nucleotide sequence ID" value="NZ_JBBUTG010000009.1"/>
</dbReference>
<protein>
    <submittedName>
        <fullName evidence="2">Uncharacterized protein</fullName>
    </submittedName>
</protein>
<keyword evidence="3" id="KW-1185">Reference proteome</keyword>
<reference evidence="2 3" key="1">
    <citation type="submission" date="2024-04" db="EMBL/GenBank/DDBJ databases">
        <title>Novel species of the genus Ideonella isolated from streams.</title>
        <authorList>
            <person name="Lu H."/>
        </authorList>
    </citation>
    <scope>NUCLEOTIDE SEQUENCE [LARGE SCALE GENOMIC DNA]</scope>
    <source>
        <strain evidence="2 3">DXS29W</strain>
    </source>
</reference>